<dbReference type="GO" id="GO:0005524">
    <property type="term" value="F:ATP binding"/>
    <property type="evidence" value="ECO:0007669"/>
    <property type="project" value="UniProtKB-KW"/>
</dbReference>
<dbReference type="InterPro" id="IPR052708">
    <property type="entry name" value="PxpC"/>
</dbReference>
<feature type="region of interest" description="Disordered" evidence="4">
    <location>
        <begin position="208"/>
        <end position="227"/>
    </location>
</feature>
<evidence type="ECO:0000313" key="6">
    <source>
        <dbReference type="EMBL" id="OQO90344.1"/>
    </source>
</evidence>
<evidence type="ECO:0000313" key="7">
    <source>
        <dbReference type="Proteomes" id="UP000192591"/>
    </source>
</evidence>
<organism evidence="6 7">
    <name type="scientific">Saccharomonospora piscinae</name>
    <dbReference type="NCBI Taxonomy" id="687388"/>
    <lineage>
        <taxon>Bacteria</taxon>
        <taxon>Bacillati</taxon>
        <taxon>Actinomycetota</taxon>
        <taxon>Actinomycetes</taxon>
        <taxon>Pseudonocardiales</taxon>
        <taxon>Pseudonocardiaceae</taxon>
        <taxon>Saccharomonospora</taxon>
    </lineage>
</organism>
<dbReference type="Gene3D" id="2.40.100.10">
    <property type="entry name" value="Cyclophilin-like"/>
    <property type="match status" value="1"/>
</dbReference>
<dbReference type="NCBIfam" id="TIGR00724">
    <property type="entry name" value="urea_amlyse_rel"/>
    <property type="match status" value="1"/>
</dbReference>
<comment type="caution">
    <text evidence="6">The sequence shown here is derived from an EMBL/GenBank/DDBJ whole genome shotgun (WGS) entry which is preliminary data.</text>
</comment>
<feature type="domain" description="Carboxyltransferase" evidence="5">
    <location>
        <begin position="22"/>
        <end position="285"/>
    </location>
</feature>
<keyword evidence="2 6" id="KW-0378">Hydrolase</keyword>
<dbReference type="SMART" id="SM00797">
    <property type="entry name" value="AHS2"/>
    <property type="match status" value="1"/>
</dbReference>
<proteinExistence type="predicted"/>
<protein>
    <submittedName>
        <fullName evidence="6">Allophanate hydrolase</fullName>
    </submittedName>
</protein>
<name>A0A1V9A087_SACPI</name>
<evidence type="ECO:0000256" key="3">
    <source>
        <dbReference type="ARBA" id="ARBA00022840"/>
    </source>
</evidence>
<evidence type="ECO:0000259" key="5">
    <source>
        <dbReference type="SMART" id="SM00797"/>
    </source>
</evidence>
<accession>A0A1V9A087</accession>
<dbReference type="GO" id="GO:0016787">
    <property type="term" value="F:hydrolase activity"/>
    <property type="evidence" value="ECO:0007669"/>
    <property type="project" value="UniProtKB-KW"/>
</dbReference>
<keyword evidence="7" id="KW-1185">Reference proteome</keyword>
<gene>
    <name evidence="6" type="ORF">B1813_17455</name>
</gene>
<sequence>MEVLEPGPLATFQDLGRPGLAGIGVGASGAADRAALRLANRLAGNDEGAAAVEVTLGGFAARARGDLTVVVTGAPCPVTVGGRGGAAGSVLRVRAGECLRLGTPPVGLRSYVAVRGGFAVERVLGSASTDVLSGLGPPPLEPGTVLPVGVPHRPLPAVDFAPVAAPPADGLVLTVVPGPRQDWFHDDALPTLLRETYAVSPRSNRVGLRLDGPPLTRARGDELPSEGMVPGAVQVPPSGRPTLFLADHPVTGGYPVIAVVVAADVDRAAQARPGLTLRFAAARRPH</sequence>
<evidence type="ECO:0000256" key="2">
    <source>
        <dbReference type="ARBA" id="ARBA00022801"/>
    </source>
</evidence>
<evidence type="ECO:0000256" key="1">
    <source>
        <dbReference type="ARBA" id="ARBA00022741"/>
    </source>
</evidence>
<evidence type="ECO:0000256" key="4">
    <source>
        <dbReference type="SAM" id="MobiDB-lite"/>
    </source>
</evidence>
<dbReference type="EMBL" id="MWIH01000007">
    <property type="protein sequence ID" value="OQO90344.1"/>
    <property type="molecule type" value="Genomic_DNA"/>
</dbReference>
<dbReference type="InterPro" id="IPR003778">
    <property type="entry name" value="CT_A_B"/>
</dbReference>
<dbReference type="Pfam" id="PF02626">
    <property type="entry name" value="CT_A_B"/>
    <property type="match status" value="1"/>
</dbReference>
<dbReference type="STRING" id="1962155.B1813_17455"/>
<dbReference type="PANTHER" id="PTHR43309:SF3">
    <property type="entry name" value="5-OXOPROLINASE SUBUNIT C"/>
    <property type="match status" value="1"/>
</dbReference>
<dbReference type="PANTHER" id="PTHR43309">
    <property type="entry name" value="5-OXOPROLINASE SUBUNIT C"/>
    <property type="match status" value="1"/>
</dbReference>
<keyword evidence="3" id="KW-0067">ATP-binding</keyword>
<dbReference type="SUPFAM" id="SSF50891">
    <property type="entry name" value="Cyclophilin-like"/>
    <property type="match status" value="1"/>
</dbReference>
<dbReference type="Proteomes" id="UP000192591">
    <property type="component" value="Unassembled WGS sequence"/>
</dbReference>
<dbReference type="InterPro" id="IPR029000">
    <property type="entry name" value="Cyclophilin-like_dom_sf"/>
</dbReference>
<dbReference type="AlphaFoldDB" id="A0A1V9A087"/>
<keyword evidence="1" id="KW-0547">Nucleotide-binding</keyword>
<reference evidence="6 7" key="1">
    <citation type="submission" date="2017-02" db="EMBL/GenBank/DDBJ databases">
        <title>Draft genome of Saccharomonospora sp. 154.</title>
        <authorList>
            <person name="Alonso-Carmona G.S."/>
            <person name="De La Haba R."/>
            <person name="Vera-Gargallo B."/>
            <person name="Sandoval-Trujillo A.H."/>
            <person name="Ramirez-Duran N."/>
            <person name="Ventosa A."/>
        </authorList>
    </citation>
    <scope>NUCLEOTIDE SEQUENCE [LARGE SCALE GENOMIC DNA]</scope>
    <source>
        <strain evidence="6 7">LRS4.154</strain>
    </source>
</reference>